<feature type="compositionally biased region" description="Basic and acidic residues" evidence="1">
    <location>
        <begin position="496"/>
        <end position="511"/>
    </location>
</feature>
<dbReference type="OMA" id="WISEPPG"/>
<dbReference type="AlphaFoldDB" id="T0Q617"/>
<evidence type="ECO:0008006" key="4">
    <source>
        <dbReference type="Google" id="ProtNLM"/>
    </source>
</evidence>
<keyword evidence="3" id="KW-1185">Reference proteome</keyword>
<evidence type="ECO:0000313" key="3">
    <source>
        <dbReference type="Proteomes" id="UP000030762"/>
    </source>
</evidence>
<reference evidence="2 3" key="1">
    <citation type="submission" date="2012-04" db="EMBL/GenBank/DDBJ databases">
        <title>The Genome Sequence of Saprolegnia declina VS20.</title>
        <authorList>
            <consortium name="The Broad Institute Genome Sequencing Platform"/>
            <person name="Russ C."/>
            <person name="Nusbaum C."/>
            <person name="Tyler B."/>
            <person name="van West P."/>
            <person name="Dieguez-Uribeondo J."/>
            <person name="de Bruijn I."/>
            <person name="Tripathy S."/>
            <person name="Jiang R."/>
            <person name="Young S.K."/>
            <person name="Zeng Q."/>
            <person name="Gargeya S."/>
            <person name="Fitzgerald M."/>
            <person name="Haas B."/>
            <person name="Abouelleil A."/>
            <person name="Alvarado L."/>
            <person name="Arachchi H.M."/>
            <person name="Berlin A."/>
            <person name="Chapman S.B."/>
            <person name="Goldberg J."/>
            <person name="Griggs A."/>
            <person name="Gujja S."/>
            <person name="Hansen M."/>
            <person name="Howarth C."/>
            <person name="Imamovic A."/>
            <person name="Larimer J."/>
            <person name="McCowen C."/>
            <person name="Montmayeur A."/>
            <person name="Murphy C."/>
            <person name="Neiman D."/>
            <person name="Pearson M."/>
            <person name="Priest M."/>
            <person name="Roberts A."/>
            <person name="Saif S."/>
            <person name="Shea T."/>
            <person name="Sisk P."/>
            <person name="Sykes S."/>
            <person name="Wortman J."/>
            <person name="Nusbaum C."/>
            <person name="Birren B."/>
        </authorList>
    </citation>
    <scope>NUCLEOTIDE SEQUENCE [LARGE SCALE GENOMIC DNA]</scope>
    <source>
        <strain evidence="2 3">VS20</strain>
    </source>
</reference>
<organism evidence="2 3">
    <name type="scientific">Saprolegnia diclina (strain VS20)</name>
    <dbReference type="NCBI Taxonomy" id="1156394"/>
    <lineage>
        <taxon>Eukaryota</taxon>
        <taxon>Sar</taxon>
        <taxon>Stramenopiles</taxon>
        <taxon>Oomycota</taxon>
        <taxon>Saprolegniomycetes</taxon>
        <taxon>Saprolegniales</taxon>
        <taxon>Saprolegniaceae</taxon>
        <taxon>Saprolegnia</taxon>
    </lineage>
</organism>
<dbReference type="STRING" id="1156394.T0Q617"/>
<feature type="compositionally biased region" description="Polar residues" evidence="1">
    <location>
        <begin position="19"/>
        <end position="52"/>
    </location>
</feature>
<sequence>MTASATSPAHGGSERAETDSTAYTQLPSTTQPSRAPDRATTNGWTPSQSLSAATPAMRLASERESATTTTTTAKWDPQDLFAKDEDSTPTQATKNGVVAVAQVQLQGGLRRASSLYESSSAERGGWPVLSSATLHRPTNERPTTDGLELAPGAPPTASDKAATSAESSTLGSDTALGATQTANSSVVGETPSMDGTATSNRATDAATTPAPSSAAWGASSSVPSTKSSQSYSPVTTPGAWGAPEVTRGPATGNSGWGGSSTNELRKASGWNTPSASSTTSSSGSTQAHAPTRTPAAATVASSGGWNAPPSSTTAASSWTARPSSARDPTPAPSTTTATSATKTSTSGWGAPTLTTDTNATLATGGWGATPLASSATTTPAAVATSSASRSGWSPSPVKDATSGAPPASTTDVASTKPTQASGWDLSPDRPVVARSVGGWGAPSAAPSTRNVGGWGADVKKDVPSDAARGSGNGPTAPRSDATGRRDDGASTWNVSRRYDDGRNGGRGDAGRGRYGSSLPNGGRSPPRNNDYRSHDRRSQPRDSHSSGRGGRGGHYGSRGSDNGRSPSRNSSRDNRRSSSRHGSRDGDSYGNAGRGGGRAPSYPPERRGRSRSKSRHRDASALDAKRFKRESSYQAPPLHDDTPSFEFGGGESPRRPEPRLAEINGPPSPPSSYPRTPIVARRASPVPITPASEWFFAVTLGKKMVQCRAMATGLPFTRQPFPQEVNVTQLPKLKEFANFMHLDSKIECPHWIYEMLPLSPTDGLPYEELKTYLLQRRAEPVAGMSLDIPRYKVILLPPGGEARQLGYIGHNMIAVIRRNKHKK</sequence>
<name>T0Q617_SAPDV</name>
<gene>
    <name evidence="2" type="ORF">SDRG_12316</name>
</gene>
<dbReference type="GeneID" id="19953043"/>
<dbReference type="VEuPathDB" id="FungiDB:SDRG_12316"/>
<feature type="region of interest" description="Disordered" evidence="1">
    <location>
        <begin position="108"/>
        <end position="677"/>
    </location>
</feature>
<proteinExistence type="predicted"/>
<feature type="compositionally biased region" description="Polar residues" evidence="1">
    <location>
        <begin position="164"/>
        <end position="201"/>
    </location>
</feature>
<feature type="compositionally biased region" description="Gly residues" evidence="1">
    <location>
        <begin position="547"/>
        <end position="556"/>
    </location>
</feature>
<feature type="compositionally biased region" description="Low complexity" evidence="1">
    <location>
        <begin position="272"/>
        <end position="300"/>
    </location>
</feature>
<dbReference type="OrthoDB" id="78579at2759"/>
<feature type="compositionally biased region" description="Low complexity" evidence="1">
    <location>
        <begin position="557"/>
        <end position="569"/>
    </location>
</feature>
<feature type="compositionally biased region" description="Basic and acidic residues" evidence="1">
    <location>
        <begin position="617"/>
        <end position="631"/>
    </location>
</feature>
<dbReference type="Proteomes" id="UP000030762">
    <property type="component" value="Unassembled WGS sequence"/>
</dbReference>
<accession>T0Q617</accession>
<feature type="region of interest" description="Disordered" evidence="1">
    <location>
        <begin position="1"/>
        <end position="95"/>
    </location>
</feature>
<dbReference type="RefSeq" id="XP_008616603.1">
    <property type="nucleotide sequence ID" value="XM_008618381.1"/>
</dbReference>
<dbReference type="eggNOG" id="ENOG502S2EU">
    <property type="taxonomic scope" value="Eukaryota"/>
</dbReference>
<protein>
    <recommendedName>
        <fullName evidence="4">Spen paralogue and orthologue SPOC C-terminal domain-containing protein</fullName>
    </recommendedName>
</protein>
<evidence type="ECO:0000313" key="2">
    <source>
        <dbReference type="EMBL" id="EQC30036.1"/>
    </source>
</evidence>
<dbReference type="EMBL" id="JH767179">
    <property type="protein sequence ID" value="EQC30036.1"/>
    <property type="molecule type" value="Genomic_DNA"/>
</dbReference>
<feature type="compositionally biased region" description="Low complexity" evidence="1">
    <location>
        <begin position="202"/>
        <end position="232"/>
    </location>
</feature>
<feature type="compositionally biased region" description="Polar residues" evidence="1">
    <location>
        <begin position="407"/>
        <end position="421"/>
    </location>
</feature>
<feature type="compositionally biased region" description="Low complexity" evidence="1">
    <location>
        <begin position="307"/>
        <end position="395"/>
    </location>
</feature>
<feature type="compositionally biased region" description="Basic and acidic residues" evidence="1">
    <location>
        <begin position="529"/>
        <end position="545"/>
    </location>
</feature>
<evidence type="ECO:0000256" key="1">
    <source>
        <dbReference type="SAM" id="MobiDB-lite"/>
    </source>
</evidence>
<dbReference type="InParanoid" id="T0Q617"/>
<feature type="compositionally biased region" description="Basic and acidic residues" evidence="1">
    <location>
        <begin position="570"/>
        <end position="587"/>
    </location>
</feature>